<protein>
    <submittedName>
        <fullName evidence="1">Uncharacterized protein</fullName>
    </submittedName>
</protein>
<reference evidence="2" key="1">
    <citation type="submission" date="2019-02" db="EMBL/GenBank/DDBJ databases">
        <title>Isolation and identification of novel species under the genus Muribaculum.</title>
        <authorList>
            <person name="Miyake S."/>
            <person name="Ding Y."/>
            <person name="Low A."/>
            <person name="Soh M."/>
            <person name="Seedorf H."/>
        </authorList>
    </citation>
    <scope>NUCLEOTIDE SEQUENCE [LARGE SCALE GENOMIC DNA]</scope>
    <source>
        <strain evidence="2">H5</strain>
    </source>
</reference>
<dbReference type="InterPro" id="IPR016024">
    <property type="entry name" value="ARM-type_fold"/>
</dbReference>
<dbReference type="RefSeq" id="WP_123613830.1">
    <property type="nucleotide sequence ID" value="NZ_CAXHQF010000028.1"/>
</dbReference>
<dbReference type="EMBL" id="CP039396">
    <property type="protein sequence ID" value="QCD41711.1"/>
    <property type="molecule type" value="Genomic_DNA"/>
</dbReference>
<dbReference type="SUPFAM" id="SSF48371">
    <property type="entry name" value="ARM repeat"/>
    <property type="match status" value="1"/>
</dbReference>
<gene>
    <name evidence="1" type="ORF">E7747_05070</name>
</gene>
<organism evidence="1 2">
    <name type="scientific">Duncaniella dubosii</name>
    <dbReference type="NCBI Taxonomy" id="2518971"/>
    <lineage>
        <taxon>Bacteria</taxon>
        <taxon>Pseudomonadati</taxon>
        <taxon>Bacteroidota</taxon>
        <taxon>Bacteroidia</taxon>
        <taxon>Bacteroidales</taxon>
        <taxon>Muribaculaceae</taxon>
        <taxon>Duncaniella</taxon>
    </lineage>
</organism>
<sequence>MTRFNQIQEIKRRLFAMRNGIVADTIRKGGLEYKMVFGLNLPQIVEIASGIEPSQALAEEFWADSRTRESMLLAPMIYPREAMTRERASEMLRESITTEVTDILCHRLLRHLPFAMDVAVDAVTSSDEMERYGGFRLMFNLLYSRPADIRPFVEAELSADCALTRPVCQSMLDEIKFMLDEED</sequence>
<proteinExistence type="predicted"/>
<evidence type="ECO:0000313" key="2">
    <source>
        <dbReference type="Proteomes" id="UP000297149"/>
    </source>
</evidence>
<dbReference type="PANTHER" id="PTHR41291">
    <property type="entry name" value="DNA ALKYLATION REPAIR PROTEIN"/>
    <property type="match status" value="1"/>
</dbReference>
<dbReference type="KEGG" id="ddb:E7747_05070"/>
<evidence type="ECO:0000313" key="1">
    <source>
        <dbReference type="EMBL" id="QCD41711.1"/>
    </source>
</evidence>
<name>A0A4P7W1D9_9BACT</name>
<dbReference type="Proteomes" id="UP000297149">
    <property type="component" value="Chromosome"/>
</dbReference>
<dbReference type="AlphaFoldDB" id="A0A4P7W1D9"/>
<dbReference type="PANTHER" id="PTHR41291:SF1">
    <property type="entry name" value="DNA ALKYLATION REPAIR PROTEIN"/>
    <property type="match status" value="1"/>
</dbReference>
<keyword evidence="2" id="KW-1185">Reference proteome</keyword>
<accession>A0A4P7W1D9</accession>